<dbReference type="GO" id="GO:0004123">
    <property type="term" value="F:cystathionine gamma-lyase activity"/>
    <property type="evidence" value="ECO:0007669"/>
    <property type="project" value="TreeGrafter"/>
</dbReference>
<reference evidence="8" key="1">
    <citation type="submission" date="2021-02" db="EMBL/GenBank/DDBJ databases">
        <authorList>
            <person name="Nowell W R."/>
        </authorList>
    </citation>
    <scope>NUCLEOTIDE SEQUENCE</scope>
</reference>
<evidence type="ECO:0000256" key="3">
    <source>
        <dbReference type="ARBA" id="ARBA00012085"/>
    </source>
</evidence>
<protein>
    <recommendedName>
        <fullName evidence="3">cystathionine gamma-lyase</fullName>
        <ecNumber evidence="3">4.4.1.1</ecNumber>
    </recommendedName>
    <alternativeName>
        <fullName evidence="6">Gamma-cystathionase</fullName>
    </alternativeName>
</protein>
<name>A0A8S3E9W6_9BILA</name>
<evidence type="ECO:0000256" key="6">
    <source>
        <dbReference type="ARBA" id="ARBA00029853"/>
    </source>
</evidence>
<comment type="pathway">
    <text evidence="2">Amino-acid biosynthesis; L-cysteine biosynthesis; L-cysteine from L-homocysteine and L-serine: step 2/2.</text>
</comment>
<dbReference type="EMBL" id="CAJOBJ010237117">
    <property type="protein sequence ID" value="CAF5067794.1"/>
    <property type="molecule type" value="Genomic_DNA"/>
</dbReference>
<comment type="cofactor">
    <cofactor evidence="1 7">
        <name>pyridoxal 5'-phosphate</name>
        <dbReference type="ChEBI" id="CHEBI:597326"/>
    </cofactor>
</comment>
<dbReference type="InterPro" id="IPR000277">
    <property type="entry name" value="Cys/Met-Metab_PyrdxlP-dep_enz"/>
</dbReference>
<dbReference type="InterPro" id="IPR015422">
    <property type="entry name" value="PyrdxlP-dep_Trfase_small"/>
</dbReference>
<proteinExistence type="inferred from homology"/>
<comment type="similarity">
    <text evidence="7">Belongs to the trans-sulfuration enzymes family.</text>
</comment>
<dbReference type="GO" id="GO:0005737">
    <property type="term" value="C:cytoplasm"/>
    <property type="evidence" value="ECO:0007669"/>
    <property type="project" value="TreeGrafter"/>
</dbReference>
<dbReference type="AlphaFoldDB" id="A0A8S3E9W6"/>
<keyword evidence="5" id="KW-0028">Amino-acid biosynthesis</keyword>
<evidence type="ECO:0000256" key="4">
    <source>
        <dbReference type="ARBA" id="ARBA00022898"/>
    </source>
</evidence>
<dbReference type="InterPro" id="IPR015424">
    <property type="entry name" value="PyrdxlP-dep_Trfase"/>
</dbReference>
<evidence type="ECO:0000256" key="5">
    <source>
        <dbReference type="ARBA" id="ARBA00023192"/>
    </source>
</evidence>
<dbReference type="Pfam" id="PF01053">
    <property type="entry name" value="Cys_Met_Meta_PP"/>
    <property type="match status" value="1"/>
</dbReference>
<evidence type="ECO:0000256" key="7">
    <source>
        <dbReference type="RuleBase" id="RU362118"/>
    </source>
</evidence>
<evidence type="ECO:0000313" key="8">
    <source>
        <dbReference type="EMBL" id="CAF5067794.1"/>
    </source>
</evidence>
<dbReference type="SUPFAM" id="SSF53383">
    <property type="entry name" value="PLP-dependent transferases"/>
    <property type="match status" value="1"/>
</dbReference>
<dbReference type="PANTHER" id="PTHR11808:SF15">
    <property type="entry name" value="CYSTATHIONINE GAMMA-LYASE"/>
    <property type="match status" value="1"/>
</dbReference>
<dbReference type="GO" id="GO:0019346">
    <property type="term" value="P:transsulfuration"/>
    <property type="evidence" value="ECO:0007669"/>
    <property type="project" value="InterPro"/>
</dbReference>
<dbReference type="Proteomes" id="UP000681720">
    <property type="component" value="Unassembled WGS sequence"/>
</dbReference>
<gene>
    <name evidence="8" type="ORF">GIL414_LOCUS60929</name>
</gene>
<dbReference type="GO" id="GO:0019343">
    <property type="term" value="P:cysteine biosynthetic process via cystathionine"/>
    <property type="evidence" value="ECO:0007669"/>
    <property type="project" value="TreeGrafter"/>
</dbReference>
<sequence length="108" mass="12196">PQYALYKKQMSGFSGMISIYLKGDEVEKSRRFLKHLKLFTTAESLGGYESLVELPAVMTHASVPEEHRRQLGITDGLIRMSVGLENVRDLLEDIEDALQYAFSETDGK</sequence>
<feature type="non-terminal residue" evidence="8">
    <location>
        <position position="1"/>
    </location>
</feature>
<accession>A0A8S3E9W6</accession>
<dbReference type="Gene3D" id="3.90.1150.10">
    <property type="entry name" value="Aspartate Aminotransferase, domain 1"/>
    <property type="match status" value="1"/>
</dbReference>
<dbReference type="EC" id="4.4.1.1" evidence="3"/>
<organism evidence="8 9">
    <name type="scientific">Rotaria magnacalcarata</name>
    <dbReference type="NCBI Taxonomy" id="392030"/>
    <lineage>
        <taxon>Eukaryota</taxon>
        <taxon>Metazoa</taxon>
        <taxon>Spiralia</taxon>
        <taxon>Gnathifera</taxon>
        <taxon>Rotifera</taxon>
        <taxon>Eurotatoria</taxon>
        <taxon>Bdelloidea</taxon>
        <taxon>Philodinida</taxon>
        <taxon>Philodinidae</taxon>
        <taxon>Rotaria</taxon>
    </lineage>
</organism>
<evidence type="ECO:0000313" key="9">
    <source>
        <dbReference type="Proteomes" id="UP000681720"/>
    </source>
</evidence>
<comment type="caution">
    <text evidence="8">The sequence shown here is derived from an EMBL/GenBank/DDBJ whole genome shotgun (WGS) entry which is preliminary data.</text>
</comment>
<dbReference type="PANTHER" id="PTHR11808">
    <property type="entry name" value="TRANS-SULFURATION ENZYME FAMILY MEMBER"/>
    <property type="match status" value="1"/>
</dbReference>
<evidence type="ECO:0000256" key="1">
    <source>
        <dbReference type="ARBA" id="ARBA00001933"/>
    </source>
</evidence>
<evidence type="ECO:0000256" key="2">
    <source>
        <dbReference type="ARBA" id="ARBA00005038"/>
    </source>
</evidence>
<keyword evidence="4 7" id="KW-0663">Pyridoxal phosphate</keyword>
<keyword evidence="5" id="KW-0198">Cysteine biosynthesis</keyword>
<dbReference type="GO" id="GO:0030170">
    <property type="term" value="F:pyridoxal phosphate binding"/>
    <property type="evidence" value="ECO:0007669"/>
    <property type="project" value="InterPro"/>
</dbReference>